<keyword evidence="1" id="KW-1133">Transmembrane helix</keyword>
<reference evidence="2 3" key="1">
    <citation type="submission" date="2021-06" db="EMBL/GenBank/DDBJ databases">
        <title>Caerostris extrusa draft genome.</title>
        <authorList>
            <person name="Kono N."/>
            <person name="Arakawa K."/>
        </authorList>
    </citation>
    <scope>NUCLEOTIDE SEQUENCE [LARGE SCALE GENOMIC DNA]</scope>
</reference>
<evidence type="ECO:0000256" key="1">
    <source>
        <dbReference type="SAM" id="Phobius"/>
    </source>
</evidence>
<dbReference type="Proteomes" id="UP001054945">
    <property type="component" value="Unassembled WGS sequence"/>
</dbReference>
<organism evidence="2 3">
    <name type="scientific">Caerostris extrusa</name>
    <name type="common">Bark spider</name>
    <name type="synonym">Caerostris bankana</name>
    <dbReference type="NCBI Taxonomy" id="172846"/>
    <lineage>
        <taxon>Eukaryota</taxon>
        <taxon>Metazoa</taxon>
        <taxon>Ecdysozoa</taxon>
        <taxon>Arthropoda</taxon>
        <taxon>Chelicerata</taxon>
        <taxon>Arachnida</taxon>
        <taxon>Araneae</taxon>
        <taxon>Araneomorphae</taxon>
        <taxon>Entelegynae</taxon>
        <taxon>Araneoidea</taxon>
        <taxon>Araneidae</taxon>
        <taxon>Caerostris</taxon>
    </lineage>
</organism>
<keyword evidence="1" id="KW-0472">Membrane</keyword>
<comment type="caution">
    <text evidence="2">The sequence shown here is derived from an EMBL/GenBank/DDBJ whole genome shotgun (WGS) entry which is preliminary data.</text>
</comment>
<feature type="transmembrane region" description="Helical" evidence="1">
    <location>
        <begin position="52"/>
        <end position="75"/>
    </location>
</feature>
<keyword evidence="3" id="KW-1185">Reference proteome</keyword>
<sequence>MASLSESRIDEVSLSLNSISLEVWYVLGRTICQGCWHSFQFLGRFKTLNSRIFIFNLGFLNVLKVLAGMSATTMLKTSRGEPLFRKEGRRACRQ</sequence>
<protein>
    <submittedName>
        <fullName evidence="2">Uncharacterized protein</fullName>
    </submittedName>
</protein>
<evidence type="ECO:0000313" key="3">
    <source>
        <dbReference type="Proteomes" id="UP001054945"/>
    </source>
</evidence>
<dbReference type="AlphaFoldDB" id="A0AAV4PZ83"/>
<proteinExistence type="predicted"/>
<gene>
    <name evidence="2" type="ORF">CEXT_264291</name>
</gene>
<keyword evidence="1" id="KW-0812">Transmembrane</keyword>
<evidence type="ECO:0000313" key="2">
    <source>
        <dbReference type="EMBL" id="GIY01529.1"/>
    </source>
</evidence>
<accession>A0AAV4PZ83</accession>
<name>A0AAV4PZ83_CAEEX</name>
<dbReference type="EMBL" id="BPLR01005332">
    <property type="protein sequence ID" value="GIY01529.1"/>
    <property type="molecule type" value="Genomic_DNA"/>
</dbReference>